<protein>
    <submittedName>
        <fullName evidence="2">Transposase</fullName>
    </submittedName>
</protein>
<dbReference type="InterPro" id="IPR004242">
    <property type="entry name" value="Transposase_21"/>
</dbReference>
<dbReference type="Pfam" id="PF02992">
    <property type="entry name" value="Transposase_21"/>
    <property type="match status" value="1"/>
</dbReference>
<feature type="region of interest" description="Disordered" evidence="1">
    <location>
        <begin position="289"/>
        <end position="308"/>
    </location>
</feature>
<evidence type="ECO:0000256" key="1">
    <source>
        <dbReference type="SAM" id="MobiDB-lite"/>
    </source>
</evidence>
<sequence length="413" mass="46754">MKNVAKCNTWGELQNPTNQRVFECKLHLEPSGRGHVCLASRIAAPTTQLFPCRIIEKVGGIHRPLVHTVMHTILEGYKACPICGEDTSSIRVPYGKKYAYMGHRKYLPIHHPYRRQKKAFDGNQEHGTPPLPLSGEAIYNRLKDKTFPCGKRKSKDGLSSRLDLVEMNFDPSWPVSDGSRTYIPATCYTLSREEISICRTLSDLKVMREIHKGQVVSTAIRWIAHGPHPFRMTYEGYKVNRICYNTNPRDDTRTVQNSGVMFVASTMWTITYQTMALGKQARLEAGCSSVPSTEGHINKGKGTRGHTGISEITRKDLEKRKNPPTEYSFIDGEHWNIFVASRLTEQFEDNLPILKRVTHSTDNITSDILSEAIGGNDPPGKIRGVGQYVTLSKYFHTAREKRKKVSKEEDYAE</sequence>
<proteinExistence type="predicted"/>
<name>A0A5D3E3Z4_CUCMM</name>
<evidence type="ECO:0000313" key="2">
    <source>
        <dbReference type="EMBL" id="TYK30281.1"/>
    </source>
</evidence>
<dbReference type="EMBL" id="SSTD01000679">
    <property type="protein sequence ID" value="TYK30281.1"/>
    <property type="molecule type" value="Genomic_DNA"/>
</dbReference>
<organism evidence="2 3">
    <name type="scientific">Cucumis melo var. makuwa</name>
    <name type="common">Oriental melon</name>
    <dbReference type="NCBI Taxonomy" id="1194695"/>
    <lineage>
        <taxon>Eukaryota</taxon>
        <taxon>Viridiplantae</taxon>
        <taxon>Streptophyta</taxon>
        <taxon>Embryophyta</taxon>
        <taxon>Tracheophyta</taxon>
        <taxon>Spermatophyta</taxon>
        <taxon>Magnoliopsida</taxon>
        <taxon>eudicotyledons</taxon>
        <taxon>Gunneridae</taxon>
        <taxon>Pentapetalae</taxon>
        <taxon>rosids</taxon>
        <taxon>fabids</taxon>
        <taxon>Cucurbitales</taxon>
        <taxon>Cucurbitaceae</taxon>
        <taxon>Benincaseae</taxon>
        <taxon>Cucumis</taxon>
    </lineage>
</organism>
<reference evidence="2 3" key="1">
    <citation type="submission" date="2019-08" db="EMBL/GenBank/DDBJ databases">
        <title>Draft genome sequences of two oriental melons (Cucumis melo L. var makuwa).</title>
        <authorList>
            <person name="Kwon S.-Y."/>
        </authorList>
    </citation>
    <scope>NUCLEOTIDE SEQUENCE [LARGE SCALE GENOMIC DNA]</scope>
    <source>
        <strain evidence="3">cv. Chang Bougi</strain>
        <tissue evidence="2">Leaf</tissue>
    </source>
</reference>
<evidence type="ECO:0000313" key="3">
    <source>
        <dbReference type="Proteomes" id="UP000321947"/>
    </source>
</evidence>
<gene>
    <name evidence="2" type="ORF">E5676_scaffold344G00430</name>
</gene>
<comment type="caution">
    <text evidence="2">The sequence shown here is derived from an EMBL/GenBank/DDBJ whole genome shotgun (WGS) entry which is preliminary data.</text>
</comment>
<dbReference type="PANTHER" id="PTHR10775">
    <property type="entry name" value="OS08G0208400 PROTEIN"/>
    <property type="match status" value="1"/>
</dbReference>
<dbReference type="PANTHER" id="PTHR10775:SF179">
    <property type="entry name" value="TRANSPOSON, EN_SPM-LIKE, TRANSPOSASE-ASSOCIATED DOMAIN PROTEIN"/>
    <property type="match status" value="1"/>
</dbReference>
<dbReference type="AlphaFoldDB" id="A0A5D3E3Z4"/>
<accession>A0A5D3E3Z4</accession>
<dbReference type="Proteomes" id="UP000321947">
    <property type="component" value="Unassembled WGS sequence"/>
</dbReference>